<keyword evidence="3" id="KW-1185">Reference proteome</keyword>
<comment type="caution">
    <text evidence="2">The sequence shown here is derived from an EMBL/GenBank/DDBJ whole genome shotgun (WGS) entry which is preliminary data.</text>
</comment>
<gene>
    <name evidence="2" type="ORF">NHX12_002402</name>
</gene>
<feature type="region of interest" description="Disordered" evidence="1">
    <location>
        <begin position="18"/>
        <end position="123"/>
    </location>
</feature>
<sequence length="123" mass="13325">MPCPLARLETCRAHWNFSADSKQPPCGSDGPRSKLPLVSPAPSAHARSSPWFHRPRRPTLEAPPGFTGPVGPRSKLPLVSPAPSAHARSSPWFHRPRRPTPILDMSSNNAGNAVNCRHEVTAS</sequence>
<reference evidence="2" key="1">
    <citation type="submission" date="2022-07" db="EMBL/GenBank/DDBJ databases">
        <title>Chromosome-level genome of Muraenolepis orangiensis.</title>
        <authorList>
            <person name="Kim J."/>
        </authorList>
    </citation>
    <scope>NUCLEOTIDE SEQUENCE</scope>
    <source>
        <strain evidence="2">KU_S4_2022</strain>
        <tissue evidence="2">Muscle</tissue>
    </source>
</reference>
<proteinExistence type="predicted"/>
<feature type="compositionally biased region" description="Low complexity" evidence="1">
    <location>
        <begin position="40"/>
        <end position="50"/>
    </location>
</feature>
<dbReference type="EMBL" id="JANIIK010000110">
    <property type="protein sequence ID" value="KAJ3595993.1"/>
    <property type="molecule type" value="Genomic_DNA"/>
</dbReference>
<evidence type="ECO:0000256" key="1">
    <source>
        <dbReference type="SAM" id="MobiDB-lite"/>
    </source>
</evidence>
<accession>A0A9Q0IFE3</accession>
<name>A0A9Q0IFE3_9TELE</name>
<evidence type="ECO:0000313" key="3">
    <source>
        <dbReference type="Proteomes" id="UP001148018"/>
    </source>
</evidence>
<dbReference type="AlphaFoldDB" id="A0A9Q0IFE3"/>
<evidence type="ECO:0000313" key="2">
    <source>
        <dbReference type="EMBL" id="KAJ3595993.1"/>
    </source>
</evidence>
<feature type="compositionally biased region" description="Low complexity" evidence="1">
    <location>
        <begin position="81"/>
        <end position="91"/>
    </location>
</feature>
<dbReference type="Proteomes" id="UP001148018">
    <property type="component" value="Unassembled WGS sequence"/>
</dbReference>
<organism evidence="2 3">
    <name type="scientific">Muraenolepis orangiensis</name>
    <name type="common">Patagonian moray cod</name>
    <dbReference type="NCBI Taxonomy" id="630683"/>
    <lineage>
        <taxon>Eukaryota</taxon>
        <taxon>Metazoa</taxon>
        <taxon>Chordata</taxon>
        <taxon>Craniata</taxon>
        <taxon>Vertebrata</taxon>
        <taxon>Euteleostomi</taxon>
        <taxon>Actinopterygii</taxon>
        <taxon>Neopterygii</taxon>
        <taxon>Teleostei</taxon>
        <taxon>Neoteleostei</taxon>
        <taxon>Acanthomorphata</taxon>
        <taxon>Zeiogadaria</taxon>
        <taxon>Gadariae</taxon>
        <taxon>Gadiformes</taxon>
        <taxon>Muraenolepidoidei</taxon>
        <taxon>Muraenolepididae</taxon>
        <taxon>Muraenolepis</taxon>
    </lineage>
</organism>
<protein>
    <submittedName>
        <fullName evidence="2">Uncharacterized protein</fullName>
    </submittedName>
</protein>